<proteinExistence type="inferred from homology"/>
<dbReference type="PROSITE" id="PS50250">
    <property type="entry name" value="PCI"/>
    <property type="match status" value="1"/>
</dbReference>
<evidence type="ECO:0000256" key="2">
    <source>
        <dbReference type="ARBA" id="ARBA00022942"/>
    </source>
</evidence>
<feature type="domain" description="PCI" evidence="5">
    <location>
        <begin position="266"/>
        <end position="445"/>
    </location>
</feature>
<evidence type="ECO:0000256" key="3">
    <source>
        <dbReference type="ARBA" id="ARBA00075103"/>
    </source>
</evidence>
<dbReference type="Pfam" id="PF25573">
    <property type="entry name" value="TPR_PSMD3_N"/>
    <property type="match status" value="1"/>
</dbReference>
<dbReference type="InterPro" id="IPR013586">
    <property type="entry name" value="PSMD3_C"/>
</dbReference>
<reference evidence="6 7" key="2">
    <citation type="submission" date="2018-11" db="EMBL/GenBank/DDBJ databases">
        <authorList>
            <consortium name="Pathogen Informatics"/>
        </authorList>
    </citation>
    <scope>NUCLEOTIDE SEQUENCE [LARGE SCALE GENOMIC DNA]</scope>
</reference>
<dbReference type="PANTHER" id="PTHR10758">
    <property type="entry name" value="26S PROTEASOME NON-ATPASE REGULATORY SUBUNIT 3/COP9 SIGNALOSOME COMPLEX SUBUNIT 3"/>
    <property type="match status" value="1"/>
</dbReference>
<comment type="similarity">
    <text evidence="1">Belongs to the proteasome subunit S3 family.</text>
</comment>
<evidence type="ECO:0000256" key="1">
    <source>
        <dbReference type="ARBA" id="ARBA00007912"/>
    </source>
</evidence>
<evidence type="ECO:0000313" key="6">
    <source>
        <dbReference type="EMBL" id="VDK41838.1"/>
    </source>
</evidence>
<evidence type="ECO:0000313" key="7">
    <source>
        <dbReference type="Proteomes" id="UP000282613"/>
    </source>
</evidence>
<feature type="compositionally biased region" description="Basic and acidic residues" evidence="4">
    <location>
        <begin position="481"/>
        <end position="505"/>
    </location>
</feature>
<keyword evidence="2" id="KW-0647">Proteasome</keyword>
<dbReference type="InterPro" id="IPR057985">
    <property type="entry name" value="TPR_PSMD3_N"/>
</dbReference>
<evidence type="ECO:0000313" key="8">
    <source>
        <dbReference type="WBParaSite" id="TASK_0000909601-mRNA-1"/>
    </source>
</evidence>
<dbReference type="Pfam" id="PF08375">
    <property type="entry name" value="Rpn3_C"/>
    <property type="match status" value="1"/>
</dbReference>
<reference evidence="8" key="1">
    <citation type="submission" date="2017-02" db="UniProtKB">
        <authorList>
            <consortium name="WormBaseParasite"/>
        </authorList>
    </citation>
    <scope>IDENTIFICATION</scope>
</reference>
<dbReference type="Proteomes" id="UP000282613">
    <property type="component" value="Unassembled WGS sequence"/>
</dbReference>
<dbReference type="InterPro" id="IPR036390">
    <property type="entry name" value="WH_DNA-bd_sf"/>
</dbReference>
<dbReference type="EMBL" id="UYRS01018986">
    <property type="protein sequence ID" value="VDK41838.1"/>
    <property type="molecule type" value="Genomic_DNA"/>
</dbReference>
<dbReference type="SUPFAM" id="SSF46785">
    <property type="entry name" value="Winged helix' DNA-binding domain"/>
    <property type="match status" value="1"/>
</dbReference>
<dbReference type="GO" id="GO:0006511">
    <property type="term" value="P:ubiquitin-dependent protein catabolic process"/>
    <property type="evidence" value="ECO:0007669"/>
    <property type="project" value="TreeGrafter"/>
</dbReference>
<evidence type="ECO:0000256" key="4">
    <source>
        <dbReference type="SAM" id="MobiDB-lite"/>
    </source>
</evidence>
<sequence length="514" mass="59459">MRTDLKPNQQPASEELSADKVKVSVEGDAAKDVDLLTLEDIRDQIRYVEKAVATKELHFMTRVLRGIVPIRRKLNSNVLRGLVCTYFAPQSQQWNYFMEFLPEAMDSPPKLNVKPKSQKPGTLLPEVEIYLHLLLLIHLLDSGNTKEATRCSTLLMERTQETGRRTVGVLASRCFYYHSRAFELDDRLEEIRPFLHSRLRSATLKNNHDCQAVLINLLLRNYLHYNLHDQASKLVNRVEFPESAPNNEWARFLYYLGAFINLITKSKGYCRLGFIKAIQLDYNAAHDHLVSAHRKAPQQTAIGFKQALHKLNTVVELLLGELPDRSTFRQEDLKDALHPYFQLTQAIHAGDLGRFNHVLKTYVQQFNHDKTYTLILRLRHNVIKTGVRRISLSYSKIYLTDVAAKLQLDSSEDAEYIVAKAIRDGVIEAVINRERGYMITTEASDLYSTREPMDQFNQRIRFCLGIRNQAIKAMRYPPKQYSKDLESAEERREREQQEMESAKELSEDDFDGFP</sequence>
<dbReference type="SMART" id="SM00753">
    <property type="entry name" value="PAM"/>
    <property type="match status" value="1"/>
</dbReference>
<dbReference type="GO" id="GO:0030234">
    <property type="term" value="F:enzyme regulator activity"/>
    <property type="evidence" value="ECO:0007669"/>
    <property type="project" value="InterPro"/>
</dbReference>
<dbReference type="Gene3D" id="1.25.40.570">
    <property type="match status" value="1"/>
</dbReference>
<dbReference type="STRING" id="60517.A0A0R3WE67"/>
<dbReference type="PANTHER" id="PTHR10758:SF2">
    <property type="entry name" value="26S PROTEASOME NON-ATPASE REGULATORY SUBUNIT 3"/>
    <property type="match status" value="1"/>
</dbReference>
<protein>
    <recommendedName>
        <fullName evidence="3">26S proteasome regulatory subunit RPN3</fullName>
    </recommendedName>
</protein>
<dbReference type="SMART" id="SM00088">
    <property type="entry name" value="PINT"/>
    <property type="match status" value="1"/>
</dbReference>
<dbReference type="FunFam" id="1.25.40.570:FF:000009">
    <property type="entry name" value="26S proteasome non-ATPase regulatory subunit 3"/>
    <property type="match status" value="1"/>
</dbReference>
<feature type="region of interest" description="Disordered" evidence="4">
    <location>
        <begin position="477"/>
        <end position="514"/>
    </location>
</feature>
<evidence type="ECO:0000259" key="5">
    <source>
        <dbReference type="PROSITE" id="PS50250"/>
    </source>
</evidence>
<dbReference type="GO" id="GO:0042176">
    <property type="term" value="P:regulation of protein catabolic process"/>
    <property type="evidence" value="ECO:0007669"/>
    <property type="project" value="InterPro"/>
</dbReference>
<dbReference type="AlphaFoldDB" id="A0A0R3WE67"/>
<dbReference type="GO" id="GO:0008541">
    <property type="term" value="C:proteasome regulatory particle, lid subcomplex"/>
    <property type="evidence" value="ECO:0007669"/>
    <property type="project" value="TreeGrafter"/>
</dbReference>
<dbReference type="WBParaSite" id="TASK_0000909601-mRNA-1">
    <property type="protein sequence ID" value="TASK_0000909601-mRNA-1"/>
    <property type="gene ID" value="TASK_0000909601"/>
</dbReference>
<organism evidence="8">
    <name type="scientific">Taenia asiatica</name>
    <name type="common">Asian tapeworm</name>
    <dbReference type="NCBI Taxonomy" id="60517"/>
    <lineage>
        <taxon>Eukaryota</taxon>
        <taxon>Metazoa</taxon>
        <taxon>Spiralia</taxon>
        <taxon>Lophotrochozoa</taxon>
        <taxon>Platyhelminthes</taxon>
        <taxon>Cestoda</taxon>
        <taxon>Eucestoda</taxon>
        <taxon>Cyclophyllidea</taxon>
        <taxon>Taeniidae</taxon>
        <taxon>Taenia</taxon>
    </lineage>
</organism>
<dbReference type="InterPro" id="IPR050756">
    <property type="entry name" value="CSN3"/>
</dbReference>
<dbReference type="InterPro" id="IPR000717">
    <property type="entry name" value="PCI_dom"/>
</dbReference>
<keyword evidence="7" id="KW-1185">Reference proteome</keyword>
<name>A0A0R3WE67_TAEAS</name>
<gene>
    <name evidence="6" type="ORF">TASK_LOCUS9097</name>
</gene>
<dbReference type="OrthoDB" id="1713558at2759"/>
<dbReference type="Pfam" id="PF01399">
    <property type="entry name" value="PCI"/>
    <property type="match status" value="1"/>
</dbReference>
<accession>A0A0R3WE67</accession>